<feature type="domain" description="FUZ/MON1/HPS1 second Longin" evidence="6">
    <location>
        <begin position="417"/>
        <end position="512"/>
    </location>
</feature>
<dbReference type="GO" id="GO:0006914">
    <property type="term" value="P:autophagy"/>
    <property type="evidence" value="ECO:0007669"/>
    <property type="project" value="UniProtKB-UniRule"/>
</dbReference>
<dbReference type="OrthoDB" id="272411at2759"/>
<dbReference type="InterPro" id="IPR043971">
    <property type="entry name" value="FUZ/MON1/HPS1_longin_2"/>
</dbReference>
<dbReference type="Pfam" id="PF19036">
    <property type="entry name" value="Fuz_longin_1"/>
    <property type="match status" value="1"/>
</dbReference>
<dbReference type="PANTHER" id="PTHR13027:SF7">
    <property type="entry name" value="VACUOLAR FUSION PROTEIN MON1 HOMOLOG"/>
    <property type="match status" value="1"/>
</dbReference>
<organism evidence="8 9">
    <name type="scientific">Saitozyma podzolica</name>
    <dbReference type="NCBI Taxonomy" id="1890683"/>
    <lineage>
        <taxon>Eukaryota</taxon>
        <taxon>Fungi</taxon>
        <taxon>Dikarya</taxon>
        <taxon>Basidiomycota</taxon>
        <taxon>Agaricomycotina</taxon>
        <taxon>Tremellomycetes</taxon>
        <taxon>Tremellales</taxon>
        <taxon>Trimorphomycetaceae</taxon>
        <taxon>Saitozyma</taxon>
    </lineage>
</organism>
<feature type="domain" description="FUZ/MON1/HPS1 third Longin" evidence="7">
    <location>
        <begin position="543"/>
        <end position="646"/>
    </location>
</feature>
<feature type="domain" description="FUZ/MON1/HPS1 first Longin" evidence="5">
    <location>
        <begin position="277"/>
        <end position="378"/>
    </location>
</feature>
<keyword evidence="9" id="KW-1185">Reference proteome</keyword>
<dbReference type="GO" id="GO:0006623">
    <property type="term" value="P:protein targeting to vacuole"/>
    <property type="evidence" value="ECO:0007669"/>
    <property type="project" value="UniProtKB-UniRule"/>
</dbReference>
<keyword evidence="3" id="KW-0472">Membrane</keyword>
<dbReference type="Pfam" id="PF19037">
    <property type="entry name" value="Fuz_longin_2"/>
    <property type="match status" value="1"/>
</dbReference>
<proteinExistence type="inferred from homology"/>
<dbReference type="InterPro" id="IPR004353">
    <property type="entry name" value="Mon1"/>
</dbReference>
<evidence type="ECO:0000259" key="5">
    <source>
        <dbReference type="Pfam" id="PF19036"/>
    </source>
</evidence>
<protein>
    <recommendedName>
        <fullName evidence="2 3">Vacuolar fusion protein MON1</fullName>
    </recommendedName>
</protein>
<feature type="region of interest" description="Disordered" evidence="4">
    <location>
        <begin position="1"/>
        <end position="157"/>
    </location>
</feature>
<dbReference type="STRING" id="1890683.A0A427XYG7"/>
<evidence type="ECO:0000313" key="8">
    <source>
        <dbReference type="EMBL" id="RSH83880.1"/>
    </source>
</evidence>
<gene>
    <name evidence="8" type="primary">MON1</name>
    <name evidence="8" type="ORF">EHS25_005495</name>
</gene>
<dbReference type="Proteomes" id="UP000279259">
    <property type="component" value="Unassembled WGS sequence"/>
</dbReference>
<feature type="compositionally biased region" description="Polar residues" evidence="4">
    <location>
        <begin position="26"/>
        <end position="39"/>
    </location>
</feature>
<dbReference type="InterPro" id="IPR043970">
    <property type="entry name" value="FUZ/MON1/HPS1_longin_3"/>
</dbReference>
<keyword evidence="3" id="KW-0967">Endosome</keyword>
<dbReference type="Pfam" id="PF19038">
    <property type="entry name" value="Fuz_longin_3"/>
    <property type="match status" value="1"/>
</dbReference>
<evidence type="ECO:0000256" key="2">
    <source>
        <dbReference type="ARBA" id="ARBA00018132"/>
    </source>
</evidence>
<evidence type="ECO:0000259" key="6">
    <source>
        <dbReference type="Pfam" id="PF19037"/>
    </source>
</evidence>
<reference evidence="8 9" key="1">
    <citation type="submission" date="2018-11" db="EMBL/GenBank/DDBJ databases">
        <title>Genome sequence of Saitozyma podzolica DSM 27192.</title>
        <authorList>
            <person name="Aliyu H."/>
            <person name="Gorte O."/>
            <person name="Ochsenreither K."/>
        </authorList>
    </citation>
    <scope>NUCLEOTIDE SEQUENCE [LARGE SCALE GENOMIC DNA]</scope>
    <source>
        <strain evidence="8 9">DSM 27192</strain>
    </source>
</reference>
<comment type="caution">
    <text evidence="8">The sequence shown here is derived from an EMBL/GenBank/DDBJ whole genome shotgun (WGS) entry which is preliminary data.</text>
</comment>
<sequence>MPPRDSDRPSSPLPKRLQSPLPPSPHRTTSQLSAVSVETSNHESSPRRPTRPDLPPSAAAEGSSSPALSVSSPVEVPITPSRARTGTSTPSSSRRTSLFESGLNGSTSGSGSPAIRGGVLSAALAGKSAGGGSGLRTPGGASVDEGSSGSSRKGKERMVLADEAEVEDLDVAGELVQTGEDARKGLRELFKRSMAGESNLRTSQRHGDSQQGMIDTRRAQAVYAHASLRRHSVAGNTFRLAKDNSDWTVADIYRSAIQCATLLRSHECGQAGLHIDNITNLMGVAQALISIFAEEDDRIKCIIKGQHRITFALRSPLYLFCVSDWGEPEHVIRNHLDYIHLHILSVVTSTQLSRAFQRRSNFDLTRLLEGTENFLHKLIDRCQDDFSYFTSTLQPLRMAPALRDTAAAALMPPSKFKDLLYVLLIAGGHIVTLLRPRKHSIHPSDLHLLLNTLASSTTLRSSEAWIPICFPKFNPAGFVHAYVSYTLPDVGLVFVSADREAFEELRAWKEIVLEKLEKDKTLSKIEQSIPQHPYSVSALSCPGLRHFVYKSRPNVQITSPEWEAPYEPGSVARKRLVTMYHRLHDAIHARSGQSAPLKLVYIRTDHEACLAWITKPFELYLAVSPQMSKSVVVAAANTVARWVASDEGKIFLKDAPVF</sequence>
<dbReference type="GO" id="GO:0032585">
    <property type="term" value="C:multivesicular body membrane"/>
    <property type="evidence" value="ECO:0007669"/>
    <property type="project" value="UniProtKB-SubCell"/>
</dbReference>
<comment type="subcellular location">
    <subcellularLocation>
        <location evidence="3">Endosome</location>
        <location evidence="3">Multivesicular body membrane</location>
        <topology evidence="3">Peripheral membrane protein</topology>
    </subcellularLocation>
    <subcellularLocation>
        <location evidence="1 3">Prevacuolar compartment membrane</location>
        <topology evidence="1 3">Peripheral membrane protein</topology>
    </subcellularLocation>
    <subcellularLocation>
        <location evidence="3">Vacuole membrane</location>
        <topology evidence="3">Peripheral membrane protein</topology>
    </subcellularLocation>
</comment>
<evidence type="ECO:0000256" key="4">
    <source>
        <dbReference type="SAM" id="MobiDB-lite"/>
    </source>
</evidence>
<accession>A0A427XYG7</accession>
<feature type="compositionally biased region" description="Low complexity" evidence="4">
    <location>
        <begin position="56"/>
        <end position="127"/>
    </location>
</feature>
<comment type="function">
    <text evidence="3">Required for multiple vacuole delivery pathways including the cytoplasm to vacuole transport (Cvt), autophagy, pexophagy and endocytosis.</text>
</comment>
<dbReference type="PANTHER" id="PTHR13027">
    <property type="entry name" value="SAND PROTEIN-RELATED"/>
    <property type="match status" value="1"/>
</dbReference>
<keyword evidence="3" id="KW-0072">Autophagy</keyword>
<dbReference type="GO" id="GO:0035658">
    <property type="term" value="C:Mon1-Ccz1 complex"/>
    <property type="evidence" value="ECO:0007669"/>
    <property type="project" value="TreeGrafter"/>
</dbReference>
<dbReference type="EMBL" id="RSCD01000023">
    <property type="protein sequence ID" value="RSH83880.1"/>
    <property type="molecule type" value="Genomic_DNA"/>
</dbReference>
<dbReference type="AlphaFoldDB" id="A0A427XYG7"/>
<keyword evidence="3" id="KW-0813">Transport</keyword>
<name>A0A427XYG7_9TREE</name>
<evidence type="ECO:0000256" key="1">
    <source>
        <dbReference type="ARBA" id="ARBA00004380"/>
    </source>
</evidence>
<dbReference type="PRINTS" id="PR01546">
    <property type="entry name" value="YEAST73DUF"/>
</dbReference>
<comment type="similarity">
    <text evidence="3">Belongs to the MON1/SAND family.</text>
</comment>
<dbReference type="GO" id="GO:0000329">
    <property type="term" value="C:fungal-type vacuole membrane"/>
    <property type="evidence" value="ECO:0007669"/>
    <property type="project" value="TreeGrafter"/>
</dbReference>
<dbReference type="InterPro" id="IPR043972">
    <property type="entry name" value="FUZ/MON1/HPS1_longin_1"/>
</dbReference>
<evidence type="ECO:0000256" key="3">
    <source>
        <dbReference type="RuleBase" id="RU367048"/>
    </source>
</evidence>
<keyword evidence="3" id="KW-0653">Protein transport</keyword>
<dbReference type="GO" id="GO:0016192">
    <property type="term" value="P:vesicle-mediated transport"/>
    <property type="evidence" value="ECO:0007669"/>
    <property type="project" value="InterPro"/>
</dbReference>
<evidence type="ECO:0000313" key="9">
    <source>
        <dbReference type="Proteomes" id="UP000279259"/>
    </source>
</evidence>
<evidence type="ECO:0000259" key="7">
    <source>
        <dbReference type="Pfam" id="PF19038"/>
    </source>
</evidence>
<keyword evidence="3" id="KW-0926">Vacuole</keyword>